<dbReference type="SUPFAM" id="SSF52922">
    <property type="entry name" value="TK C-terminal domain-like"/>
    <property type="match status" value="1"/>
</dbReference>
<dbReference type="Pfam" id="PF02780">
    <property type="entry name" value="Transketolase_C"/>
    <property type="match status" value="1"/>
</dbReference>
<comment type="caution">
    <text evidence="5">The sequence shown here is derived from an EMBL/GenBank/DDBJ whole genome shotgun (WGS) entry which is preliminary data.</text>
</comment>
<accession>A0A7V4TGV5</accession>
<dbReference type="InterPro" id="IPR005475">
    <property type="entry name" value="Transketolase-like_Pyr-bd"/>
</dbReference>
<dbReference type="SUPFAM" id="SSF52518">
    <property type="entry name" value="Thiamin diphosphate-binding fold (THDP-binding)"/>
    <property type="match status" value="1"/>
</dbReference>
<keyword evidence="2" id="KW-0560">Oxidoreductase</keyword>
<dbReference type="FunFam" id="3.40.50.970:FF:000001">
    <property type="entry name" value="Pyruvate dehydrogenase E1 beta subunit"/>
    <property type="match status" value="1"/>
</dbReference>
<dbReference type="Gene3D" id="3.40.50.920">
    <property type="match status" value="1"/>
</dbReference>
<proteinExistence type="predicted"/>
<feature type="domain" description="Transketolase-like pyrimidine-binding" evidence="4">
    <location>
        <begin position="6"/>
        <end position="181"/>
    </location>
</feature>
<dbReference type="Pfam" id="PF02779">
    <property type="entry name" value="Transket_pyr"/>
    <property type="match status" value="1"/>
</dbReference>
<dbReference type="EMBL" id="DTIY01000029">
    <property type="protein sequence ID" value="HGY39054.1"/>
    <property type="molecule type" value="Genomic_DNA"/>
</dbReference>
<reference evidence="5" key="1">
    <citation type="journal article" date="2020" name="mSystems">
        <title>Genome- and Community-Level Interaction Insights into Carbon Utilization and Element Cycling Functions of Hydrothermarchaeota in Hydrothermal Sediment.</title>
        <authorList>
            <person name="Zhou Z."/>
            <person name="Liu Y."/>
            <person name="Xu W."/>
            <person name="Pan J."/>
            <person name="Luo Z.H."/>
            <person name="Li M."/>
        </authorList>
    </citation>
    <scope>NUCLEOTIDE SEQUENCE [LARGE SCALE GENOMIC DNA]</scope>
    <source>
        <strain evidence="5">SpSt-82</strain>
    </source>
</reference>
<evidence type="ECO:0000313" key="5">
    <source>
        <dbReference type="EMBL" id="HGY39054.1"/>
    </source>
</evidence>
<dbReference type="Gene3D" id="3.40.50.970">
    <property type="match status" value="1"/>
</dbReference>
<dbReference type="PANTHER" id="PTHR43257">
    <property type="entry name" value="PYRUVATE DEHYDROGENASE E1 COMPONENT BETA SUBUNIT"/>
    <property type="match status" value="1"/>
</dbReference>
<evidence type="ECO:0000259" key="4">
    <source>
        <dbReference type="SMART" id="SM00861"/>
    </source>
</evidence>
<organism evidence="5">
    <name type="scientific">Candidatus Caldatribacterium saccharofermentans</name>
    <dbReference type="NCBI Taxonomy" id="1454753"/>
    <lineage>
        <taxon>Bacteria</taxon>
        <taxon>Pseudomonadati</taxon>
        <taxon>Atribacterota</taxon>
        <taxon>Atribacteria</taxon>
        <taxon>Atribacterales</taxon>
        <taxon>Candidatus Caldatribacteriaceae</taxon>
        <taxon>Candidatus Caldatribacterium</taxon>
    </lineage>
</organism>
<dbReference type="SMART" id="SM00861">
    <property type="entry name" value="Transket_pyr"/>
    <property type="match status" value="1"/>
</dbReference>
<evidence type="ECO:0000256" key="1">
    <source>
        <dbReference type="ARBA" id="ARBA00001964"/>
    </source>
</evidence>
<sequence length="326" mass="35586">MPEREITYAEAIREALREEMRKDPSVFLIGEDIGVYGGAFGVTQGLLEEFGEERVIDTPISEAAIAGAAIGAALLGMRPVAEIMFFDFMTLCADQIVNQAAKIRFMFGGKAKVAIVVRSPAGSGTGAAGHHSGSLESWFTHVPGLKVVAPATPYDAKGLLKSAIRDDNPVIFVEHKLLYRVKGPVPEEEYVIPLGVGEVKRRGKDLTIVTYSLMVRRSLEAAEILSREGIDVEVVDVRTLRPLDEEVILESVRKTHRALVVYEPPRFGAFGAEIAALIAEKAFDDLDAPVMRLGGLEMPPPYNPHLERRIVPQVEDIVAACRELVS</sequence>
<dbReference type="InterPro" id="IPR029061">
    <property type="entry name" value="THDP-binding"/>
</dbReference>
<evidence type="ECO:0000256" key="2">
    <source>
        <dbReference type="ARBA" id="ARBA00023002"/>
    </source>
</evidence>
<dbReference type="PANTHER" id="PTHR43257:SF2">
    <property type="entry name" value="PYRUVATE DEHYDROGENASE E1 COMPONENT SUBUNIT BETA"/>
    <property type="match status" value="1"/>
</dbReference>
<dbReference type="CDD" id="cd07036">
    <property type="entry name" value="TPP_PYR_E1-PDHc-beta_like"/>
    <property type="match status" value="1"/>
</dbReference>
<dbReference type="InterPro" id="IPR009014">
    <property type="entry name" value="Transketo_C/PFOR_II"/>
</dbReference>
<dbReference type="GO" id="GO:0016491">
    <property type="term" value="F:oxidoreductase activity"/>
    <property type="evidence" value="ECO:0007669"/>
    <property type="project" value="UniProtKB-KW"/>
</dbReference>
<dbReference type="AlphaFoldDB" id="A0A7V4TGV5"/>
<dbReference type="NCBIfam" id="NF006667">
    <property type="entry name" value="PRK09212.1"/>
    <property type="match status" value="1"/>
</dbReference>
<name>A0A7V4TGV5_9BACT</name>
<dbReference type="InterPro" id="IPR033248">
    <property type="entry name" value="Transketolase_C"/>
</dbReference>
<dbReference type="FunFam" id="3.40.50.920:FF:000001">
    <property type="entry name" value="Pyruvate dehydrogenase E1 beta subunit"/>
    <property type="match status" value="1"/>
</dbReference>
<protein>
    <submittedName>
        <fullName evidence="5">Alpha-ketoacid dehydrogenase subunit beta</fullName>
    </submittedName>
</protein>
<evidence type="ECO:0000256" key="3">
    <source>
        <dbReference type="ARBA" id="ARBA00023052"/>
    </source>
</evidence>
<comment type="cofactor">
    <cofactor evidence="1">
        <name>thiamine diphosphate</name>
        <dbReference type="ChEBI" id="CHEBI:58937"/>
    </cofactor>
</comment>
<keyword evidence="3" id="KW-0786">Thiamine pyrophosphate</keyword>
<gene>
    <name evidence="5" type="ORF">ENW11_04520</name>
</gene>